<dbReference type="PANTHER" id="PTHR10210:SF32">
    <property type="entry name" value="RIBOSE-PHOSPHATE PYROPHOSPHOKINASE 2"/>
    <property type="match status" value="1"/>
</dbReference>
<keyword evidence="2" id="KW-0808">Transferase</keyword>
<comment type="similarity">
    <text evidence="10">Belongs to the ribose-phosphate pyrophosphokinase family.</text>
</comment>
<dbReference type="Pfam" id="PF13793">
    <property type="entry name" value="Pribosyltran_N"/>
    <property type="match status" value="1"/>
</dbReference>
<accession>A0A1F7J5J5</accession>
<dbReference type="GO" id="GO:0006164">
    <property type="term" value="P:purine nucleotide biosynthetic process"/>
    <property type="evidence" value="ECO:0007669"/>
    <property type="project" value="TreeGrafter"/>
</dbReference>
<evidence type="ECO:0000256" key="2">
    <source>
        <dbReference type="ARBA" id="ARBA00022679"/>
    </source>
</evidence>
<dbReference type="GO" id="GO:0005524">
    <property type="term" value="F:ATP binding"/>
    <property type="evidence" value="ECO:0007669"/>
    <property type="project" value="UniProtKB-KW"/>
</dbReference>
<dbReference type="GO" id="GO:0000287">
    <property type="term" value="F:magnesium ion binding"/>
    <property type="evidence" value="ECO:0007669"/>
    <property type="project" value="InterPro"/>
</dbReference>
<dbReference type="NCBIfam" id="TIGR01251">
    <property type="entry name" value="ribP_PPkin"/>
    <property type="match status" value="1"/>
</dbReference>
<dbReference type="InterPro" id="IPR029099">
    <property type="entry name" value="Pribosyltran_N"/>
</dbReference>
<dbReference type="InterPro" id="IPR000836">
    <property type="entry name" value="PRTase_dom"/>
</dbReference>
<evidence type="ECO:0000256" key="9">
    <source>
        <dbReference type="ARBA" id="ARBA00049535"/>
    </source>
</evidence>
<dbReference type="InterPro" id="IPR029057">
    <property type="entry name" value="PRTase-like"/>
</dbReference>
<evidence type="ECO:0000256" key="10">
    <source>
        <dbReference type="RuleBase" id="RU004324"/>
    </source>
</evidence>
<keyword evidence="6" id="KW-0418">Kinase</keyword>
<evidence type="ECO:0000256" key="4">
    <source>
        <dbReference type="ARBA" id="ARBA00022727"/>
    </source>
</evidence>
<dbReference type="InterPro" id="IPR005946">
    <property type="entry name" value="Rib-P_diPkinase"/>
</dbReference>
<gene>
    <name evidence="13" type="ORF">A3B50_01155</name>
</gene>
<dbReference type="SMART" id="SM01400">
    <property type="entry name" value="Pribosyltran_N"/>
    <property type="match status" value="1"/>
</dbReference>
<feature type="domain" description="Phosphoribosyltransferase" evidence="11">
    <location>
        <begin position="151"/>
        <end position="266"/>
    </location>
</feature>
<keyword evidence="7" id="KW-0067">ATP-binding</keyword>
<evidence type="ECO:0000256" key="1">
    <source>
        <dbReference type="ARBA" id="ARBA00013247"/>
    </source>
</evidence>
<dbReference type="Proteomes" id="UP000178558">
    <property type="component" value="Unassembled WGS sequence"/>
</dbReference>
<comment type="catalytic activity">
    <reaction evidence="9">
        <text>D-ribose 5-phosphate + ATP = 5-phospho-alpha-D-ribose 1-diphosphate + AMP + H(+)</text>
        <dbReference type="Rhea" id="RHEA:15609"/>
        <dbReference type="ChEBI" id="CHEBI:15378"/>
        <dbReference type="ChEBI" id="CHEBI:30616"/>
        <dbReference type="ChEBI" id="CHEBI:58017"/>
        <dbReference type="ChEBI" id="CHEBI:78346"/>
        <dbReference type="ChEBI" id="CHEBI:456215"/>
        <dbReference type="EC" id="2.7.6.1"/>
    </reaction>
</comment>
<protein>
    <recommendedName>
        <fullName evidence="1">ribose-phosphate diphosphokinase</fullName>
        <ecNumber evidence="1">2.7.6.1</ecNumber>
    </recommendedName>
</protein>
<keyword evidence="8" id="KW-0460">Magnesium</keyword>
<dbReference type="PANTHER" id="PTHR10210">
    <property type="entry name" value="RIBOSE-PHOSPHATE DIPHOSPHOKINASE FAMILY MEMBER"/>
    <property type="match status" value="1"/>
</dbReference>
<comment type="caution">
    <text evidence="13">The sequence shown here is derived from an EMBL/GenBank/DDBJ whole genome shotgun (WGS) entry which is preliminary data.</text>
</comment>
<evidence type="ECO:0000259" key="12">
    <source>
        <dbReference type="Pfam" id="PF13793"/>
    </source>
</evidence>
<name>A0A1F7J5J5_9BACT</name>
<feature type="domain" description="Ribose-phosphate pyrophosphokinase N-terminal" evidence="12">
    <location>
        <begin position="1"/>
        <end position="117"/>
    </location>
</feature>
<dbReference type="Gene3D" id="3.40.50.2020">
    <property type="match status" value="2"/>
</dbReference>
<evidence type="ECO:0000256" key="3">
    <source>
        <dbReference type="ARBA" id="ARBA00022723"/>
    </source>
</evidence>
<evidence type="ECO:0000256" key="8">
    <source>
        <dbReference type="ARBA" id="ARBA00022842"/>
    </source>
</evidence>
<dbReference type="GO" id="GO:0005737">
    <property type="term" value="C:cytoplasm"/>
    <property type="evidence" value="ECO:0007669"/>
    <property type="project" value="TreeGrafter"/>
</dbReference>
<reference evidence="13 14" key="1">
    <citation type="journal article" date="2016" name="Nat. Commun.">
        <title>Thousands of microbial genomes shed light on interconnected biogeochemical processes in an aquifer system.</title>
        <authorList>
            <person name="Anantharaman K."/>
            <person name="Brown C.T."/>
            <person name="Hug L.A."/>
            <person name="Sharon I."/>
            <person name="Castelle C.J."/>
            <person name="Probst A.J."/>
            <person name="Thomas B.C."/>
            <person name="Singh A."/>
            <person name="Wilkins M.J."/>
            <person name="Karaoz U."/>
            <person name="Brodie E.L."/>
            <person name="Williams K.H."/>
            <person name="Hubbard S.S."/>
            <person name="Banfield J.F."/>
        </authorList>
    </citation>
    <scope>NUCLEOTIDE SEQUENCE [LARGE SCALE GENOMIC DNA]</scope>
</reference>
<dbReference type="CDD" id="cd06223">
    <property type="entry name" value="PRTases_typeI"/>
    <property type="match status" value="1"/>
</dbReference>
<sequence length="310" mass="34059">MKLFSGTSNPSLTKKVSDLLKIPLSKTEVKNFDNSEVRVRILDDVTDQACVIIQTTSNPTNSSLMELFFYCDGLKRGEAKKIIGVIPYFGYARQNIQHREGEAVSVNVVIRFLETVGFDEICAFDIHDEGTGGIFSIPFHNLSALPSLATSVKDYLTKRKVHKENIVVASPDQGGVERARIFGEAFFGNDNFSLVVVEKKRDLENIHKSHTVDLHGEVLGKTVILVDDIVTSGGTLLNAASLCLKKGAKSVLAVIVHPDFSKKAPKKIQQSALQAFFTTDTINLDPSKKFDKLKVVSIAPLIAGELKELK</sequence>
<dbReference type="GO" id="GO:0016301">
    <property type="term" value="F:kinase activity"/>
    <property type="evidence" value="ECO:0007669"/>
    <property type="project" value="UniProtKB-KW"/>
</dbReference>
<dbReference type="Pfam" id="PF00156">
    <property type="entry name" value="Pribosyltran"/>
    <property type="match status" value="1"/>
</dbReference>
<evidence type="ECO:0000256" key="5">
    <source>
        <dbReference type="ARBA" id="ARBA00022741"/>
    </source>
</evidence>
<keyword evidence="4 10" id="KW-0545">Nucleotide biosynthesis</keyword>
<evidence type="ECO:0000256" key="7">
    <source>
        <dbReference type="ARBA" id="ARBA00022840"/>
    </source>
</evidence>
<keyword evidence="3" id="KW-0479">Metal-binding</keyword>
<dbReference type="FunFam" id="3.40.50.2020:FF:000007">
    <property type="entry name" value="Ribose-phosphate pyrophosphokinase"/>
    <property type="match status" value="1"/>
</dbReference>
<dbReference type="SUPFAM" id="SSF53271">
    <property type="entry name" value="PRTase-like"/>
    <property type="match status" value="2"/>
</dbReference>
<dbReference type="GO" id="GO:0002189">
    <property type="term" value="C:ribose phosphate diphosphokinase complex"/>
    <property type="evidence" value="ECO:0007669"/>
    <property type="project" value="TreeGrafter"/>
</dbReference>
<dbReference type="GO" id="GO:0004749">
    <property type="term" value="F:ribose phosphate diphosphokinase activity"/>
    <property type="evidence" value="ECO:0007669"/>
    <property type="project" value="UniProtKB-EC"/>
</dbReference>
<keyword evidence="5" id="KW-0547">Nucleotide-binding</keyword>
<evidence type="ECO:0000313" key="13">
    <source>
        <dbReference type="EMBL" id="OGK50869.1"/>
    </source>
</evidence>
<evidence type="ECO:0000256" key="6">
    <source>
        <dbReference type="ARBA" id="ARBA00022777"/>
    </source>
</evidence>
<dbReference type="GO" id="GO:0006015">
    <property type="term" value="P:5-phosphoribose 1-diphosphate biosynthetic process"/>
    <property type="evidence" value="ECO:0007669"/>
    <property type="project" value="TreeGrafter"/>
</dbReference>
<dbReference type="AlphaFoldDB" id="A0A1F7J5J5"/>
<proteinExistence type="inferred from homology"/>
<dbReference type="EMBL" id="MGAQ01000010">
    <property type="protein sequence ID" value="OGK50869.1"/>
    <property type="molecule type" value="Genomic_DNA"/>
</dbReference>
<evidence type="ECO:0000313" key="14">
    <source>
        <dbReference type="Proteomes" id="UP000178558"/>
    </source>
</evidence>
<evidence type="ECO:0000259" key="11">
    <source>
        <dbReference type="Pfam" id="PF00156"/>
    </source>
</evidence>
<organism evidence="13 14">
    <name type="scientific">Candidatus Roizmanbacteria bacterium RIFCSPLOWO2_01_FULL_40_42</name>
    <dbReference type="NCBI Taxonomy" id="1802066"/>
    <lineage>
        <taxon>Bacteria</taxon>
        <taxon>Candidatus Roizmaniibacteriota</taxon>
    </lineage>
</organism>
<dbReference type="EC" id="2.7.6.1" evidence="1"/>